<feature type="binding site" evidence="9">
    <location>
        <position position="61"/>
    </location>
    <ligand>
        <name>S-adenosyl-L-methionine</name>
        <dbReference type="ChEBI" id="CHEBI:59789"/>
    </ligand>
</feature>
<feature type="binding site" evidence="9">
    <location>
        <begin position="121"/>
        <end position="122"/>
    </location>
    <ligand>
        <name>S-adenosyl-L-methionine</name>
        <dbReference type="ChEBI" id="CHEBI:59789"/>
    </ligand>
</feature>
<dbReference type="GO" id="GO:0005634">
    <property type="term" value="C:nucleus"/>
    <property type="evidence" value="ECO:0007669"/>
    <property type="project" value="UniProtKB-SubCell"/>
</dbReference>
<gene>
    <name evidence="11" type="primary">LgM4147LRVhigh.34.02200.00960</name>
    <name evidence="11" type="ORF">BN36_3468220</name>
</gene>
<comment type="function">
    <text evidence="9">Catalyzes the formation of N(7)-methylguanine at position 46 (m7G46) in tRNA.</text>
</comment>
<dbReference type="GO" id="GO:0008176">
    <property type="term" value="F:tRNA (guanine(46)-N7)-methyltransferase activity"/>
    <property type="evidence" value="ECO:0007669"/>
    <property type="project" value="UniProtKB-UniRule"/>
</dbReference>
<keyword evidence="8 9" id="KW-0539">Nucleus</keyword>
<keyword evidence="7 9" id="KW-0694">RNA-binding</keyword>
<keyword evidence="3 9" id="KW-0489">Methyltransferase</keyword>
<dbReference type="GO" id="GO:0043527">
    <property type="term" value="C:tRNA methyltransferase complex"/>
    <property type="evidence" value="ECO:0007669"/>
    <property type="project" value="TreeGrafter"/>
</dbReference>
<feature type="binding site" evidence="9">
    <location>
        <position position="141"/>
    </location>
    <ligand>
        <name>S-adenosyl-L-methionine</name>
        <dbReference type="ChEBI" id="CHEBI:59789"/>
    </ligand>
</feature>
<dbReference type="UniPathway" id="UPA00989"/>
<comment type="catalytic activity">
    <reaction evidence="1 9">
        <text>guanosine(46) in tRNA + S-adenosyl-L-methionine = N(7)-methylguanosine(46) in tRNA + S-adenosyl-L-homocysteine</text>
        <dbReference type="Rhea" id="RHEA:42708"/>
        <dbReference type="Rhea" id="RHEA-COMP:10188"/>
        <dbReference type="Rhea" id="RHEA-COMP:10189"/>
        <dbReference type="ChEBI" id="CHEBI:57856"/>
        <dbReference type="ChEBI" id="CHEBI:59789"/>
        <dbReference type="ChEBI" id="CHEBI:74269"/>
        <dbReference type="ChEBI" id="CHEBI:74480"/>
        <dbReference type="EC" id="2.1.1.33"/>
    </reaction>
</comment>
<keyword evidence="6 9" id="KW-0819">tRNA processing</keyword>
<proteinExistence type="inferred from homology"/>
<dbReference type="SUPFAM" id="SSF53335">
    <property type="entry name" value="S-adenosyl-L-methionine-dependent methyltransferases"/>
    <property type="match status" value="1"/>
</dbReference>
<evidence type="ECO:0000256" key="2">
    <source>
        <dbReference type="ARBA" id="ARBA00022555"/>
    </source>
</evidence>
<dbReference type="EMBL" id="CALQ01001788">
    <property type="protein sequence ID" value="CCM19339.1"/>
    <property type="molecule type" value="Genomic_DNA"/>
</dbReference>
<feature type="binding site" evidence="9">
    <location>
        <begin position="222"/>
        <end position="224"/>
    </location>
    <ligand>
        <name>S-adenosyl-L-methionine</name>
        <dbReference type="ChEBI" id="CHEBI:59789"/>
    </ligand>
</feature>
<dbReference type="PANTHER" id="PTHR23417">
    <property type="entry name" value="3-DEOXY-D-MANNO-OCTULOSONIC-ACID TRANSFERASE/TRNA GUANINE-N 7 - -METHYLTRANSFERASE"/>
    <property type="match status" value="1"/>
</dbReference>
<accession>A0A1E1J6V0</accession>
<dbReference type="FunFam" id="3.40.50.150:FF:000372">
    <property type="entry name" value="tRNA (guanine-N(7)-)-methyltransferase"/>
    <property type="match status" value="1"/>
</dbReference>
<dbReference type="HAMAP" id="MF_03055">
    <property type="entry name" value="tRNA_methyltr_TrmB_euk"/>
    <property type="match status" value="1"/>
</dbReference>
<evidence type="ECO:0000256" key="6">
    <source>
        <dbReference type="ARBA" id="ARBA00022694"/>
    </source>
</evidence>
<organism evidence="11">
    <name type="scientific">Leishmania guyanensis</name>
    <dbReference type="NCBI Taxonomy" id="5670"/>
    <lineage>
        <taxon>Eukaryota</taxon>
        <taxon>Discoba</taxon>
        <taxon>Euglenozoa</taxon>
        <taxon>Kinetoplastea</taxon>
        <taxon>Metakinetoplastina</taxon>
        <taxon>Trypanosomatida</taxon>
        <taxon>Trypanosomatidae</taxon>
        <taxon>Leishmaniinae</taxon>
        <taxon>Leishmania</taxon>
        <taxon>Leishmania guyanensis species complex</taxon>
    </lineage>
</organism>
<dbReference type="PANTHER" id="PTHR23417:SF16">
    <property type="entry name" value="TRNA (GUANINE-N(7)-)-METHYLTRANSFERASE"/>
    <property type="match status" value="1"/>
</dbReference>
<evidence type="ECO:0000256" key="9">
    <source>
        <dbReference type="HAMAP-Rule" id="MF_03055"/>
    </source>
</evidence>
<evidence type="ECO:0000256" key="1">
    <source>
        <dbReference type="ARBA" id="ARBA00000142"/>
    </source>
</evidence>
<keyword evidence="5 9" id="KW-0949">S-adenosyl-L-methionine</keyword>
<comment type="pathway">
    <text evidence="9">tRNA modification; N(7)-methylguanine-tRNA biosynthesis.</text>
</comment>
<keyword evidence="4 9" id="KW-0808">Transferase</keyword>
<comment type="subcellular location">
    <subcellularLocation>
        <location evidence="9">Nucleus</location>
    </subcellularLocation>
</comment>
<evidence type="ECO:0000256" key="10">
    <source>
        <dbReference type="SAM" id="MobiDB-lite"/>
    </source>
</evidence>
<name>A0A1E1J6V0_LEIGU</name>
<evidence type="ECO:0000256" key="8">
    <source>
        <dbReference type="ARBA" id="ARBA00023242"/>
    </source>
</evidence>
<dbReference type="GO" id="GO:0000049">
    <property type="term" value="F:tRNA binding"/>
    <property type="evidence" value="ECO:0007669"/>
    <property type="project" value="UniProtKB-UniRule"/>
</dbReference>
<dbReference type="PROSITE" id="PS51625">
    <property type="entry name" value="SAM_MT_TRMB"/>
    <property type="match status" value="1"/>
</dbReference>
<comment type="similarity">
    <text evidence="9">Belongs to the class I-like SAM-binding methyltransferase superfamily. TrmB family.</text>
</comment>
<evidence type="ECO:0000256" key="7">
    <source>
        <dbReference type="ARBA" id="ARBA00022884"/>
    </source>
</evidence>
<evidence type="ECO:0000256" key="3">
    <source>
        <dbReference type="ARBA" id="ARBA00022603"/>
    </source>
</evidence>
<dbReference type="InterPro" id="IPR025763">
    <property type="entry name" value="Trm8_euk"/>
</dbReference>
<feature type="binding site" evidence="9">
    <location>
        <begin position="84"/>
        <end position="85"/>
    </location>
    <ligand>
        <name>S-adenosyl-L-methionine</name>
        <dbReference type="ChEBI" id="CHEBI:59789"/>
    </ligand>
</feature>
<dbReference type="Gene3D" id="3.40.50.150">
    <property type="entry name" value="Vaccinia Virus protein VP39"/>
    <property type="match status" value="1"/>
</dbReference>
<dbReference type="Pfam" id="PF02390">
    <property type="entry name" value="Methyltransf_4"/>
    <property type="match status" value="1"/>
</dbReference>
<feature type="active site" evidence="9">
    <location>
        <position position="144"/>
    </location>
</feature>
<dbReference type="InterPro" id="IPR003358">
    <property type="entry name" value="tRNA_(Gua-N-7)_MeTrfase_Trmb"/>
</dbReference>
<evidence type="ECO:0000313" key="11">
    <source>
        <dbReference type="EMBL" id="CCM19339.1"/>
    </source>
</evidence>
<dbReference type="EC" id="2.1.1.33" evidence="9"/>
<reference evidence="11" key="1">
    <citation type="submission" date="2012-08" db="EMBL/GenBank/DDBJ databases">
        <title>Comparative genomics of metastatic and non-metastatic Leishmania guyanensis provides insights into polygenic factors involved in Leishmania RNA virus infection.</title>
        <authorList>
            <person name="Smith D."/>
            <person name="Hertz-Fowler C."/>
            <person name="Martin R."/>
            <person name="Dickens N."/>
            <person name="Fasel N."/>
            <person name="Falquet L."/>
            <person name="Beverley S."/>
            <person name="Zangger H."/>
            <person name="Calderon-Copete S."/>
            <person name="Mottram J."/>
            <person name="Xenarios I."/>
        </authorList>
    </citation>
    <scope>NUCLEOTIDE SEQUENCE</scope>
    <source>
        <strain evidence="11">MHOM/BR/75/M4147/SSU:IR2SAT-LUC</strain>
    </source>
</reference>
<protein>
    <recommendedName>
        <fullName evidence="9">tRNA (guanine-N(7)-)-methyltransferase</fullName>
        <ecNumber evidence="9">2.1.1.33</ecNumber>
    </recommendedName>
    <alternativeName>
        <fullName evidence="9">tRNA (guanine(46)-N(7))-methyltransferase</fullName>
    </alternativeName>
    <alternativeName>
        <fullName evidence="9">tRNA(m7G46)-methyltransferase</fullName>
    </alternativeName>
</protein>
<evidence type="ECO:0000256" key="5">
    <source>
        <dbReference type="ARBA" id="ARBA00022691"/>
    </source>
</evidence>
<sequence length="243" mass="28099">MAMTSQEQPRWTRLPIRTRPHRNPLAENDDEHPECPAQFAERFAEFYPGVDNPVVEFVDVGCAFGGMLFSLAAVFPTTCMLGLEIRSKVVSFAQEKTLALRQENAASSTLHYRNIWFEQMNVMKFGSNCFKKGQLSRLFFCYPDPHWKRKNIRRRVISPGLVQEYAYWLRHGGLLYTVSDVAELEEWMKQCLDDSPLFRRLTEAELSTSAHQQVLEIVTGTSEDAQRTARKGLQKYFAVHMRI</sequence>
<evidence type="ECO:0000256" key="4">
    <source>
        <dbReference type="ARBA" id="ARBA00022679"/>
    </source>
</evidence>
<dbReference type="AlphaFoldDB" id="A0A1E1J6V0"/>
<feature type="region of interest" description="Disordered" evidence="10">
    <location>
        <begin position="1"/>
        <end position="32"/>
    </location>
</feature>
<dbReference type="InterPro" id="IPR029063">
    <property type="entry name" value="SAM-dependent_MTases_sf"/>
</dbReference>
<keyword evidence="2 9" id="KW-0820">tRNA-binding</keyword>